<dbReference type="InterPro" id="IPR000064">
    <property type="entry name" value="NLP_P60_dom"/>
</dbReference>
<keyword evidence="10" id="KW-1185">Reference proteome</keyword>
<dbReference type="AlphaFoldDB" id="A0A0J0YT00"/>
<dbReference type="PANTHER" id="PTHR34858">
    <property type="entry name" value="CYSO-CYSTEINE PEPTIDASE"/>
    <property type="match status" value="1"/>
</dbReference>
<comment type="similarity">
    <text evidence="1">Belongs to the peptidase C40 family.</text>
</comment>
<dbReference type="PROSITE" id="PS51935">
    <property type="entry name" value="NLPC_P60"/>
    <property type="match status" value="1"/>
</dbReference>
<dbReference type="GO" id="GO:0008234">
    <property type="term" value="F:cysteine-type peptidase activity"/>
    <property type="evidence" value="ECO:0007669"/>
    <property type="project" value="UniProtKB-KW"/>
</dbReference>
<dbReference type="InterPro" id="IPR028090">
    <property type="entry name" value="JAB_dom_prok"/>
</dbReference>
<evidence type="ECO:0000313" key="10">
    <source>
        <dbReference type="Proteomes" id="UP000036027"/>
    </source>
</evidence>
<dbReference type="Pfam" id="PF14464">
    <property type="entry name" value="Prok-JAB"/>
    <property type="match status" value="1"/>
</dbReference>
<dbReference type="Pfam" id="PF00877">
    <property type="entry name" value="NLPC_P60"/>
    <property type="match status" value="1"/>
</dbReference>
<evidence type="ECO:0000256" key="2">
    <source>
        <dbReference type="ARBA" id="ARBA00022670"/>
    </source>
</evidence>
<keyword evidence="2" id="KW-0645">Protease</keyword>
<evidence type="ECO:0000256" key="5">
    <source>
        <dbReference type="ARBA" id="ARBA00022807"/>
    </source>
</evidence>
<dbReference type="SUPFAM" id="SSF54001">
    <property type="entry name" value="Cysteine proteinases"/>
    <property type="match status" value="1"/>
</dbReference>
<reference evidence="9 10" key="1">
    <citation type="submission" date="2014-11" db="EMBL/GenBank/DDBJ databases">
        <title>Genome of a novel goose pathogen.</title>
        <authorList>
            <person name="Hansen C.M."/>
            <person name="Hueffer K."/>
            <person name="Choi S.C."/>
        </authorList>
    </citation>
    <scope>NUCLEOTIDE SEQUENCE [LARGE SCALE GENOMIC DNA]</scope>
    <source>
        <strain evidence="9 10">KH1503</strain>
    </source>
</reference>
<dbReference type="EMBL" id="JTDO01000004">
    <property type="protein sequence ID" value="KLT73244.1"/>
    <property type="molecule type" value="Genomic_DNA"/>
</dbReference>
<dbReference type="Proteomes" id="UP000036027">
    <property type="component" value="Unassembled WGS sequence"/>
</dbReference>
<proteinExistence type="inferred from homology"/>
<evidence type="ECO:0000313" key="9">
    <source>
        <dbReference type="EMBL" id="KLT73244.1"/>
    </source>
</evidence>
<dbReference type="CDD" id="cd08073">
    <property type="entry name" value="MPN_NLPC_P60"/>
    <property type="match status" value="1"/>
</dbReference>
<evidence type="ECO:0000256" key="6">
    <source>
        <dbReference type="ARBA" id="ARBA00022833"/>
    </source>
</evidence>
<keyword evidence="7" id="KW-0482">Metalloprotease</keyword>
<keyword evidence="4" id="KW-0378">Hydrolase</keyword>
<dbReference type="SMART" id="SM00232">
    <property type="entry name" value="JAB_MPN"/>
    <property type="match status" value="1"/>
</dbReference>
<dbReference type="InterPro" id="IPR051929">
    <property type="entry name" value="VirAsm_ModProt"/>
</dbReference>
<dbReference type="RefSeq" id="WP_047760473.1">
    <property type="nucleotide sequence ID" value="NZ_CP091510.1"/>
</dbReference>
<dbReference type="GO" id="GO:0006508">
    <property type="term" value="P:proteolysis"/>
    <property type="evidence" value="ECO:0007669"/>
    <property type="project" value="UniProtKB-KW"/>
</dbReference>
<keyword evidence="5" id="KW-0788">Thiol protease</keyword>
<protein>
    <submittedName>
        <fullName evidence="9">Alkaline phosphatase</fullName>
    </submittedName>
</protein>
<dbReference type="GO" id="GO:0008270">
    <property type="term" value="F:zinc ion binding"/>
    <property type="evidence" value="ECO:0007669"/>
    <property type="project" value="TreeGrafter"/>
</dbReference>
<dbReference type="InterPro" id="IPR038765">
    <property type="entry name" value="Papain-like_cys_pep_sf"/>
</dbReference>
<accession>A0A0J0YT00</accession>
<dbReference type="Gene3D" id="3.40.140.10">
    <property type="entry name" value="Cytidine Deaminase, domain 2"/>
    <property type="match status" value="1"/>
</dbReference>
<dbReference type="OrthoDB" id="1494599at2"/>
<evidence type="ECO:0000256" key="4">
    <source>
        <dbReference type="ARBA" id="ARBA00022801"/>
    </source>
</evidence>
<evidence type="ECO:0000259" key="8">
    <source>
        <dbReference type="PROSITE" id="PS51935"/>
    </source>
</evidence>
<dbReference type="PANTHER" id="PTHR34858:SF1">
    <property type="entry name" value="CYSO-CYSTEINE PEPTIDASE"/>
    <property type="match status" value="1"/>
</dbReference>
<dbReference type="InterPro" id="IPR000555">
    <property type="entry name" value="JAMM/MPN+_dom"/>
</dbReference>
<evidence type="ECO:0000256" key="1">
    <source>
        <dbReference type="ARBA" id="ARBA00007074"/>
    </source>
</evidence>
<evidence type="ECO:0000256" key="3">
    <source>
        <dbReference type="ARBA" id="ARBA00022723"/>
    </source>
</evidence>
<organism evidence="9 10">
    <name type="scientific">Neisseria arctica</name>
    <dbReference type="NCBI Taxonomy" id="1470200"/>
    <lineage>
        <taxon>Bacteria</taxon>
        <taxon>Pseudomonadati</taxon>
        <taxon>Pseudomonadota</taxon>
        <taxon>Betaproteobacteria</taxon>
        <taxon>Neisseriales</taxon>
        <taxon>Neisseriaceae</taxon>
        <taxon>Neisseria</taxon>
    </lineage>
</organism>
<keyword evidence="6" id="KW-0862">Zinc</keyword>
<dbReference type="PATRIC" id="fig|1470200.3.peg.1744"/>
<dbReference type="GO" id="GO:0008235">
    <property type="term" value="F:metalloexopeptidase activity"/>
    <property type="evidence" value="ECO:0007669"/>
    <property type="project" value="TreeGrafter"/>
</dbReference>
<dbReference type="Gene3D" id="3.90.1720.10">
    <property type="entry name" value="endopeptidase domain like (from Nostoc punctiforme)"/>
    <property type="match status" value="1"/>
</dbReference>
<name>A0A0J0YT00_9NEIS</name>
<sequence length="248" mass="27543">MINLTKKTVEQIRRHAEEAAPNESCGLIVMAGRKQIYVACENTAENPAETFEISADEWLAAAEMGEIVAVAHSHPNGEPFLSGADRQMQIGSGVDWVLVVGSEVKIFRCCPHLRGRLFDYGKADCGTLVRDAFMLAGIDLPDHARTEMDADAAAGYWEKHLEAIGFKRVPDIADLQPGDVVLTALGGQANHAAFYLGHGEILHHAYNHLSRREPYNGYWRDCTHSIWRCPDWQPEMIRAVENDLAFST</sequence>
<comment type="caution">
    <text evidence="9">The sequence shown here is derived from an EMBL/GenBank/DDBJ whole genome shotgun (WGS) entry which is preliminary data.</text>
</comment>
<feature type="domain" description="NlpC/P60" evidence="8">
    <location>
        <begin position="92"/>
        <end position="230"/>
    </location>
</feature>
<keyword evidence="3" id="KW-0479">Metal-binding</keyword>
<evidence type="ECO:0000256" key="7">
    <source>
        <dbReference type="ARBA" id="ARBA00023049"/>
    </source>
</evidence>
<dbReference type="SUPFAM" id="SSF102712">
    <property type="entry name" value="JAB1/MPN domain"/>
    <property type="match status" value="1"/>
</dbReference>
<dbReference type="STRING" id="1470200.PL75_03170"/>
<gene>
    <name evidence="9" type="ORF">PL75_03170</name>
</gene>